<dbReference type="OrthoDB" id="6015875at2"/>
<accession>A0A1T1AUP2</accession>
<sequence length="449" mass="48674">MTVQEEPSKLLLLPEADTAFDDYFQDADALADSPLAWQLESNATLLEAVRLLLQGSSALARLRLWALLVLVGQGRAFLGRDELTQLFYALRPEAADAVIKRFRDAGLLSWDESQRQYGVTALAQQVADLLGRLAEPVEDELAGLLSQVVGADQLGLLQGNQVHMLQAQLVRLHHEFSDAIASGSEFRLRAARERYDRAARLIDRASSTITTIISHAHGERALEQAARALGLAQSRLLAMAAQFNRALQQVDRQRVTLGTTGITSTDVKRWLQTQTQLDRLGADVLHHPVALAALSPHDMLDVAEAEFERDRPQALRDEPLPVAQAAPVCDLTAVALPQELAALSGLLAQWASDTSTDNSAAARAVQEALLADVGGLAARYAQVAYKAQLLPLLGDAQAQDLPGATGELARQPWRVQWHTDLAAQEHPAVTHLSSGQLAHVSTTHPTHSS</sequence>
<name>A0A1T1AUP2_RHOFE</name>
<protein>
    <submittedName>
        <fullName evidence="1">Uncharacterized protein</fullName>
    </submittedName>
</protein>
<gene>
    <name evidence="1" type="ORF">RF819_14855</name>
</gene>
<dbReference type="STRING" id="28066.RF819_14855"/>
<dbReference type="AlphaFoldDB" id="A0A1T1AUP2"/>
<dbReference type="RefSeq" id="WP_078365687.1">
    <property type="nucleotide sequence ID" value="NZ_MTJN01000002.1"/>
</dbReference>
<keyword evidence="2" id="KW-1185">Reference proteome</keyword>
<comment type="caution">
    <text evidence="1">The sequence shown here is derived from an EMBL/GenBank/DDBJ whole genome shotgun (WGS) entry which is preliminary data.</text>
</comment>
<evidence type="ECO:0000313" key="1">
    <source>
        <dbReference type="EMBL" id="OOV07829.1"/>
    </source>
</evidence>
<proteinExistence type="predicted"/>
<evidence type="ECO:0000313" key="2">
    <source>
        <dbReference type="Proteomes" id="UP000190750"/>
    </source>
</evidence>
<dbReference type="Proteomes" id="UP000190750">
    <property type="component" value="Unassembled WGS sequence"/>
</dbReference>
<dbReference type="EMBL" id="MTJN01000002">
    <property type="protein sequence ID" value="OOV07829.1"/>
    <property type="molecule type" value="Genomic_DNA"/>
</dbReference>
<organism evidence="1 2">
    <name type="scientific">Rhodoferax fermentans</name>
    <dbReference type="NCBI Taxonomy" id="28066"/>
    <lineage>
        <taxon>Bacteria</taxon>
        <taxon>Pseudomonadati</taxon>
        <taxon>Pseudomonadota</taxon>
        <taxon>Betaproteobacteria</taxon>
        <taxon>Burkholderiales</taxon>
        <taxon>Comamonadaceae</taxon>
        <taxon>Rhodoferax</taxon>
    </lineage>
</organism>
<reference evidence="1 2" key="1">
    <citation type="submission" date="2017-01" db="EMBL/GenBank/DDBJ databases">
        <title>Genome sequencing of Rhodoferax fermentans JCM 7819.</title>
        <authorList>
            <person name="Kim Y.J."/>
            <person name="Farh M.E.-A."/>
            <person name="Yang D.-C."/>
        </authorList>
    </citation>
    <scope>NUCLEOTIDE SEQUENCE [LARGE SCALE GENOMIC DNA]</scope>
    <source>
        <strain evidence="1 2">JCM 7819</strain>
    </source>
</reference>